<gene>
    <name evidence="1" type="ORF">SAMN05192569_10539</name>
</gene>
<protein>
    <submittedName>
        <fullName evidence="1">Uncharacterized protein</fullName>
    </submittedName>
</protein>
<proteinExistence type="predicted"/>
<dbReference type="Proteomes" id="UP000198650">
    <property type="component" value="Unassembled WGS sequence"/>
</dbReference>
<dbReference type="EMBL" id="FOJS01000053">
    <property type="protein sequence ID" value="SFA54595.1"/>
    <property type="molecule type" value="Genomic_DNA"/>
</dbReference>
<name>A0A1I0TS11_9BACL</name>
<dbReference type="AlphaFoldDB" id="A0A1I0TS11"/>
<organism evidence="1 2">
    <name type="scientific">Parageobacillus thermantarcticus</name>
    <dbReference type="NCBI Taxonomy" id="186116"/>
    <lineage>
        <taxon>Bacteria</taxon>
        <taxon>Bacillati</taxon>
        <taxon>Bacillota</taxon>
        <taxon>Bacilli</taxon>
        <taxon>Bacillales</taxon>
        <taxon>Anoxybacillaceae</taxon>
        <taxon>Parageobacillus</taxon>
    </lineage>
</organism>
<reference evidence="2" key="1">
    <citation type="submission" date="2016-10" db="EMBL/GenBank/DDBJ databases">
        <authorList>
            <person name="Varghese N."/>
            <person name="Submissions S."/>
        </authorList>
    </citation>
    <scope>NUCLEOTIDE SEQUENCE [LARGE SCALE GENOMIC DNA]</scope>
    <source>
        <strain evidence="2">M1</strain>
    </source>
</reference>
<evidence type="ECO:0000313" key="2">
    <source>
        <dbReference type="Proteomes" id="UP000198650"/>
    </source>
</evidence>
<dbReference type="STRING" id="186116.SAMN05192569_10539"/>
<sequence length="64" mass="7698">MQEEQMEYEFEVLYPIKFTEAELNRIRALIPTKNISYLDLTILYKIERAFWSLGEVDIIEKPSQ</sequence>
<evidence type="ECO:0000313" key="1">
    <source>
        <dbReference type="EMBL" id="SFA54595.1"/>
    </source>
</evidence>
<keyword evidence="2" id="KW-1185">Reference proteome</keyword>
<accession>A0A1I0TS11</accession>